<comment type="caution">
    <text evidence="1">The sequence shown here is derived from an EMBL/GenBank/DDBJ whole genome shotgun (WGS) entry which is preliminary data.</text>
</comment>
<organism evidence="1 2">
    <name type="scientific">Chryseobacterium balustinum</name>
    <dbReference type="NCBI Taxonomy" id="246"/>
    <lineage>
        <taxon>Bacteria</taxon>
        <taxon>Pseudomonadati</taxon>
        <taxon>Bacteroidota</taxon>
        <taxon>Flavobacteriia</taxon>
        <taxon>Flavobacteriales</taxon>
        <taxon>Weeksellaceae</taxon>
        <taxon>Chryseobacterium group</taxon>
        <taxon>Chryseobacterium</taxon>
    </lineage>
</organism>
<dbReference type="RefSeq" id="WP_079467098.1">
    <property type="nucleotide sequence ID" value="NZ_CP033934.1"/>
</dbReference>
<evidence type="ECO:0000313" key="1">
    <source>
        <dbReference type="EMBL" id="SKC11013.1"/>
    </source>
</evidence>
<reference evidence="1 2" key="1">
    <citation type="submission" date="2017-02" db="EMBL/GenBank/DDBJ databases">
        <authorList>
            <person name="Varghese N."/>
            <person name="Submissions S."/>
        </authorList>
    </citation>
    <scope>NUCLEOTIDE SEQUENCE [LARGE SCALE GENOMIC DNA]</scope>
    <source>
        <strain evidence="1 2">DSM 16775</strain>
    </source>
</reference>
<sequence>MPSGNSYTLIPMTSFVIEYYSNEGYADLQTLKMMINYAQFLKKQLTLEMFIPVNRDGNVLKVPHDLKSRSLHYDGDVKSDEAHDDLKSSDEEKIYNKAQEKCFFKGFEVAYNGYSVIRILASYDHSVELSFNKIDSTFQSLTDIESLTSAGFEIYLSRTALKSIGIKSRS</sequence>
<proteinExistence type="predicted"/>
<evidence type="ECO:0000313" key="2">
    <source>
        <dbReference type="Proteomes" id="UP000190669"/>
    </source>
</evidence>
<name>A0ABY1LEN2_9FLAO</name>
<accession>A0ABY1LEN2</accession>
<dbReference type="Proteomes" id="UP000190669">
    <property type="component" value="Unassembled WGS sequence"/>
</dbReference>
<gene>
    <name evidence="1" type="ORF">SAMN05421800_1347</name>
</gene>
<protein>
    <submittedName>
        <fullName evidence="1">Uncharacterized protein</fullName>
    </submittedName>
</protein>
<dbReference type="EMBL" id="FUZE01000034">
    <property type="protein sequence ID" value="SKC11013.1"/>
    <property type="molecule type" value="Genomic_DNA"/>
</dbReference>
<keyword evidence="2" id="KW-1185">Reference proteome</keyword>